<proteinExistence type="predicted"/>
<dbReference type="AlphaFoldDB" id="A0A9D1A939"/>
<sequence>MPYLQRSGRIEPDIVCNLALHVNAAADDGSEMAKLMQYFKTADPNNMEYGELSKRVHYLKCEERQYKEMCEVSEKIYREGEIEGRKEGEMNKAR</sequence>
<name>A0A9D1A939_9FIRM</name>
<organism evidence="1 2">
    <name type="scientific">Candidatus Choladousia intestinavium</name>
    <dbReference type="NCBI Taxonomy" id="2840727"/>
    <lineage>
        <taxon>Bacteria</taxon>
        <taxon>Bacillati</taxon>
        <taxon>Bacillota</taxon>
        <taxon>Clostridia</taxon>
        <taxon>Lachnospirales</taxon>
        <taxon>Lachnospiraceae</taxon>
        <taxon>Lachnospiraceae incertae sedis</taxon>
        <taxon>Candidatus Choladousia</taxon>
    </lineage>
</organism>
<gene>
    <name evidence="1" type="ORF">IAB31_00140</name>
</gene>
<dbReference type="EMBL" id="DVGK01000002">
    <property type="protein sequence ID" value="HIR12320.1"/>
    <property type="molecule type" value="Genomic_DNA"/>
</dbReference>
<evidence type="ECO:0000313" key="1">
    <source>
        <dbReference type="EMBL" id="HIR12320.1"/>
    </source>
</evidence>
<protein>
    <submittedName>
        <fullName evidence="1">Uncharacterized protein</fullName>
    </submittedName>
</protein>
<reference evidence="1" key="2">
    <citation type="journal article" date="2021" name="PeerJ">
        <title>Extensive microbial diversity within the chicken gut microbiome revealed by metagenomics and culture.</title>
        <authorList>
            <person name="Gilroy R."/>
            <person name="Ravi A."/>
            <person name="Getino M."/>
            <person name="Pursley I."/>
            <person name="Horton D.L."/>
            <person name="Alikhan N.F."/>
            <person name="Baker D."/>
            <person name="Gharbi K."/>
            <person name="Hall N."/>
            <person name="Watson M."/>
            <person name="Adriaenssens E.M."/>
            <person name="Foster-Nyarko E."/>
            <person name="Jarju S."/>
            <person name="Secka A."/>
            <person name="Antonio M."/>
            <person name="Oren A."/>
            <person name="Chaudhuri R.R."/>
            <person name="La Ragione R."/>
            <person name="Hildebrand F."/>
            <person name="Pallen M.J."/>
        </authorList>
    </citation>
    <scope>NUCLEOTIDE SEQUENCE</scope>
    <source>
        <strain evidence="1">ChiSjej4B22-8148</strain>
    </source>
</reference>
<dbReference type="Proteomes" id="UP000886757">
    <property type="component" value="Unassembled WGS sequence"/>
</dbReference>
<reference evidence="1" key="1">
    <citation type="submission" date="2020-10" db="EMBL/GenBank/DDBJ databases">
        <authorList>
            <person name="Gilroy R."/>
        </authorList>
    </citation>
    <scope>NUCLEOTIDE SEQUENCE</scope>
    <source>
        <strain evidence="1">ChiSjej4B22-8148</strain>
    </source>
</reference>
<comment type="caution">
    <text evidence="1">The sequence shown here is derived from an EMBL/GenBank/DDBJ whole genome shotgun (WGS) entry which is preliminary data.</text>
</comment>
<accession>A0A9D1A939</accession>
<evidence type="ECO:0000313" key="2">
    <source>
        <dbReference type="Proteomes" id="UP000886757"/>
    </source>
</evidence>